<reference evidence="2" key="1">
    <citation type="journal article" date="2019" name="bioRxiv">
        <title>The Genome of the Zebra Mussel, Dreissena polymorpha: A Resource for Invasive Species Research.</title>
        <authorList>
            <person name="McCartney M.A."/>
            <person name="Auch B."/>
            <person name="Kono T."/>
            <person name="Mallez S."/>
            <person name="Zhang Y."/>
            <person name="Obille A."/>
            <person name="Becker A."/>
            <person name="Abrahante J.E."/>
            <person name="Garbe J."/>
            <person name="Badalamenti J.P."/>
            <person name="Herman A."/>
            <person name="Mangelson H."/>
            <person name="Liachko I."/>
            <person name="Sullivan S."/>
            <person name="Sone E.D."/>
            <person name="Koren S."/>
            <person name="Silverstein K.A.T."/>
            <person name="Beckman K.B."/>
            <person name="Gohl D.M."/>
        </authorList>
    </citation>
    <scope>NUCLEOTIDE SEQUENCE</scope>
    <source>
        <strain evidence="2">Duluth1</strain>
        <tissue evidence="2">Whole animal</tissue>
    </source>
</reference>
<keyword evidence="3" id="KW-1185">Reference proteome</keyword>
<proteinExistence type="predicted"/>
<dbReference type="Proteomes" id="UP000828390">
    <property type="component" value="Unassembled WGS sequence"/>
</dbReference>
<sequence length="101" mass="11202">MIVKSVFPLNYSIKVSLILIPGLEDCAVSIRFLAKQTKMSDPPGFRRNRSKSVSHVSIDVASLQQRLSSGPPPSPRSKPPTQRRTSSAEFQPWRRGSLVVV</sequence>
<reference evidence="2" key="2">
    <citation type="submission" date="2020-11" db="EMBL/GenBank/DDBJ databases">
        <authorList>
            <person name="McCartney M.A."/>
            <person name="Auch B."/>
            <person name="Kono T."/>
            <person name="Mallez S."/>
            <person name="Becker A."/>
            <person name="Gohl D.M."/>
            <person name="Silverstein K.A.T."/>
            <person name="Koren S."/>
            <person name="Bechman K.B."/>
            <person name="Herman A."/>
            <person name="Abrahante J.E."/>
            <person name="Garbe J."/>
        </authorList>
    </citation>
    <scope>NUCLEOTIDE SEQUENCE</scope>
    <source>
        <strain evidence="2">Duluth1</strain>
        <tissue evidence="2">Whole animal</tissue>
    </source>
</reference>
<organism evidence="2 3">
    <name type="scientific">Dreissena polymorpha</name>
    <name type="common">Zebra mussel</name>
    <name type="synonym">Mytilus polymorpha</name>
    <dbReference type="NCBI Taxonomy" id="45954"/>
    <lineage>
        <taxon>Eukaryota</taxon>
        <taxon>Metazoa</taxon>
        <taxon>Spiralia</taxon>
        <taxon>Lophotrochozoa</taxon>
        <taxon>Mollusca</taxon>
        <taxon>Bivalvia</taxon>
        <taxon>Autobranchia</taxon>
        <taxon>Heteroconchia</taxon>
        <taxon>Euheterodonta</taxon>
        <taxon>Imparidentia</taxon>
        <taxon>Neoheterodontei</taxon>
        <taxon>Myida</taxon>
        <taxon>Dreissenoidea</taxon>
        <taxon>Dreissenidae</taxon>
        <taxon>Dreissena</taxon>
    </lineage>
</organism>
<evidence type="ECO:0000313" key="2">
    <source>
        <dbReference type="EMBL" id="KAH3778301.1"/>
    </source>
</evidence>
<protein>
    <submittedName>
        <fullName evidence="2">Uncharacterized protein</fullName>
    </submittedName>
</protein>
<comment type="caution">
    <text evidence="2">The sequence shown here is derived from an EMBL/GenBank/DDBJ whole genome shotgun (WGS) entry which is preliminary data.</text>
</comment>
<dbReference type="EMBL" id="JAIWYP010000009">
    <property type="protein sequence ID" value="KAH3778301.1"/>
    <property type="molecule type" value="Genomic_DNA"/>
</dbReference>
<accession>A0A9D4EGS2</accession>
<name>A0A9D4EGS2_DREPO</name>
<evidence type="ECO:0000256" key="1">
    <source>
        <dbReference type="SAM" id="MobiDB-lite"/>
    </source>
</evidence>
<gene>
    <name evidence="2" type="ORF">DPMN_179756</name>
</gene>
<dbReference type="AlphaFoldDB" id="A0A9D4EGS2"/>
<evidence type="ECO:0000313" key="3">
    <source>
        <dbReference type="Proteomes" id="UP000828390"/>
    </source>
</evidence>
<feature type="region of interest" description="Disordered" evidence="1">
    <location>
        <begin position="62"/>
        <end position="101"/>
    </location>
</feature>